<dbReference type="Gene3D" id="3.30.70.120">
    <property type="match status" value="1"/>
</dbReference>
<evidence type="ECO:0000256" key="1">
    <source>
        <dbReference type="ARBA" id="ARBA00010169"/>
    </source>
</evidence>
<dbReference type="Pfam" id="PF03091">
    <property type="entry name" value="CutA1"/>
    <property type="match status" value="1"/>
</dbReference>
<comment type="similarity">
    <text evidence="1">Belongs to the CutA family.</text>
</comment>
<keyword evidence="3" id="KW-1185">Reference proteome</keyword>
<reference evidence="2 3" key="1">
    <citation type="submission" date="2021-08" db="EMBL/GenBank/DDBJ databases">
        <title>Comparative Genomics Analysis of the Genus Qipengyuania Reveals Extensive Genetic Diversity and Metabolic Versatility, Including the Description of Fifteen Novel Species.</title>
        <authorList>
            <person name="Liu Y."/>
        </authorList>
    </citation>
    <scope>NUCLEOTIDE SEQUENCE [LARGE SCALE GENOMIC DNA]</scope>
    <source>
        <strain evidence="2 3">YG27</strain>
    </source>
</reference>
<comment type="caution">
    <text evidence="2">The sequence shown here is derived from an EMBL/GenBank/DDBJ whole genome shotgun (WGS) entry which is preliminary data.</text>
</comment>
<organism evidence="2 3">
    <name type="scientific">Qipengyuania mesophila</name>
    <dbReference type="NCBI Taxonomy" id="2867246"/>
    <lineage>
        <taxon>Bacteria</taxon>
        <taxon>Pseudomonadati</taxon>
        <taxon>Pseudomonadota</taxon>
        <taxon>Alphaproteobacteria</taxon>
        <taxon>Sphingomonadales</taxon>
        <taxon>Erythrobacteraceae</taxon>
        <taxon>Qipengyuania</taxon>
    </lineage>
</organism>
<gene>
    <name evidence="2" type="ORF">K3181_07500</name>
</gene>
<sequence>MTALIYCPFPDAASAETIGRTLIDERLIACINIGGPVRSIFAWKGAVDEGEEVPCLLKTTARLLERAIARLEVLHPYEAPAITGWHCDAAGAATQAWLDAL</sequence>
<evidence type="ECO:0000313" key="2">
    <source>
        <dbReference type="EMBL" id="MBX7501283.1"/>
    </source>
</evidence>
<dbReference type="EMBL" id="JAIGNU010000001">
    <property type="protein sequence ID" value="MBX7501283.1"/>
    <property type="molecule type" value="Genomic_DNA"/>
</dbReference>
<dbReference type="InterPro" id="IPR015867">
    <property type="entry name" value="N-reg_PII/ATP_PRibTrfase_C"/>
</dbReference>
<dbReference type="Proteomes" id="UP000782554">
    <property type="component" value="Unassembled WGS sequence"/>
</dbReference>
<dbReference type="SUPFAM" id="SSF54913">
    <property type="entry name" value="GlnB-like"/>
    <property type="match status" value="1"/>
</dbReference>
<dbReference type="PANTHER" id="PTHR23419">
    <property type="entry name" value="DIVALENT CATION TOLERANCE CUTA-RELATED"/>
    <property type="match status" value="1"/>
</dbReference>
<dbReference type="PANTHER" id="PTHR23419:SF8">
    <property type="entry name" value="FI09726P"/>
    <property type="match status" value="1"/>
</dbReference>
<dbReference type="InterPro" id="IPR011322">
    <property type="entry name" value="N-reg_PII-like_a/b"/>
</dbReference>
<name>A0ABS7JUN3_9SPHN</name>
<proteinExistence type="inferred from homology"/>
<evidence type="ECO:0000313" key="3">
    <source>
        <dbReference type="Proteomes" id="UP000782554"/>
    </source>
</evidence>
<dbReference type="RefSeq" id="WP_221602374.1">
    <property type="nucleotide sequence ID" value="NZ_CAXPSY010000013.1"/>
</dbReference>
<accession>A0ABS7JUN3</accession>
<protein>
    <submittedName>
        <fullName evidence="2">Divalent-cation tolerance protein CutA</fullName>
    </submittedName>
</protein>
<dbReference type="InterPro" id="IPR004323">
    <property type="entry name" value="Ion_tolerance_CutA"/>
</dbReference>